<evidence type="ECO:0000313" key="2">
    <source>
        <dbReference type="EMBL" id="MED6139189.1"/>
    </source>
</evidence>
<feature type="region of interest" description="Disordered" evidence="1">
    <location>
        <begin position="40"/>
        <end position="133"/>
    </location>
</feature>
<keyword evidence="3" id="KW-1185">Reference proteome</keyword>
<gene>
    <name evidence="2" type="ORF">PIB30_081568</name>
</gene>
<protein>
    <submittedName>
        <fullName evidence="2">Uncharacterized protein</fullName>
    </submittedName>
</protein>
<feature type="compositionally biased region" description="Basic residues" evidence="1">
    <location>
        <begin position="54"/>
        <end position="64"/>
    </location>
</feature>
<evidence type="ECO:0000256" key="1">
    <source>
        <dbReference type="SAM" id="MobiDB-lite"/>
    </source>
</evidence>
<reference evidence="2 3" key="1">
    <citation type="journal article" date="2023" name="Plants (Basel)">
        <title>Bridging the Gap: Combining Genomics and Transcriptomics Approaches to Understand Stylosanthes scabra, an Orphan Legume from the Brazilian Caatinga.</title>
        <authorList>
            <person name="Ferreira-Neto J.R.C."/>
            <person name="da Silva M.D."/>
            <person name="Binneck E."/>
            <person name="de Melo N.F."/>
            <person name="da Silva R.H."/>
            <person name="de Melo A.L.T.M."/>
            <person name="Pandolfi V."/>
            <person name="Bustamante F.O."/>
            <person name="Brasileiro-Vidal A.C."/>
            <person name="Benko-Iseppon A.M."/>
        </authorList>
    </citation>
    <scope>NUCLEOTIDE SEQUENCE [LARGE SCALE GENOMIC DNA]</scope>
    <source>
        <tissue evidence="2">Leaves</tissue>
    </source>
</reference>
<comment type="caution">
    <text evidence="2">The sequence shown here is derived from an EMBL/GenBank/DDBJ whole genome shotgun (WGS) entry which is preliminary data.</text>
</comment>
<evidence type="ECO:0000313" key="3">
    <source>
        <dbReference type="Proteomes" id="UP001341840"/>
    </source>
</evidence>
<name>A0ABU6SSP8_9FABA</name>
<organism evidence="2 3">
    <name type="scientific">Stylosanthes scabra</name>
    <dbReference type="NCBI Taxonomy" id="79078"/>
    <lineage>
        <taxon>Eukaryota</taxon>
        <taxon>Viridiplantae</taxon>
        <taxon>Streptophyta</taxon>
        <taxon>Embryophyta</taxon>
        <taxon>Tracheophyta</taxon>
        <taxon>Spermatophyta</taxon>
        <taxon>Magnoliopsida</taxon>
        <taxon>eudicotyledons</taxon>
        <taxon>Gunneridae</taxon>
        <taxon>Pentapetalae</taxon>
        <taxon>rosids</taxon>
        <taxon>fabids</taxon>
        <taxon>Fabales</taxon>
        <taxon>Fabaceae</taxon>
        <taxon>Papilionoideae</taxon>
        <taxon>50 kb inversion clade</taxon>
        <taxon>dalbergioids sensu lato</taxon>
        <taxon>Dalbergieae</taxon>
        <taxon>Pterocarpus clade</taxon>
        <taxon>Stylosanthes</taxon>
    </lineage>
</organism>
<feature type="compositionally biased region" description="Basic and acidic residues" evidence="1">
    <location>
        <begin position="97"/>
        <end position="115"/>
    </location>
</feature>
<dbReference type="EMBL" id="JASCZI010061640">
    <property type="protein sequence ID" value="MED6139189.1"/>
    <property type="molecule type" value="Genomic_DNA"/>
</dbReference>
<feature type="compositionally biased region" description="Basic and acidic residues" evidence="1">
    <location>
        <begin position="65"/>
        <end position="74"/>
    </location>
</feature>
<dbReference type="Proteomes" id="UP001341840">
    <property type="component" value="Unassembled WGS sequence"/>
</dbReference>
<accession>A0ABU6SSP8</accession>
<sequence length="133" mass="15075">MSFVPYVTTIIVGISGDHRNTLYFNSRPSDVTLIWNVVFEPMVKNEPTTNTRSSRGRQQSRKRKELATGRDRPSSSKASKKAVITEDGEPEFEDSEDSKSEKEEKIQFNDTKSEENEGGGQHNHVDLDQVDEN</sequence>
<feature type="compositionally biased region" description="Acidic residues" evidence="1">
    <location>
        <begin position="86"/>
        <end position="96"/>
    </location>
</feature>
<proteinExistence type="predicted"/>